<keyword evidence="2" id="KW-1133">Transmembrane helix</keyword>
<dbReference type="NCBIfam" id="TIGR01760">
    <property type="entry name" value="tape_meas_TP901"/>
    <property type="match status" value="1"/>
</dbReference>
<evidence type="ECO:0000313" key="5">
    <source>
        <dbReference type="Proteomes" id="UP001519345"/>
    </source>
</evidence>
<keyword evidence="2" id="KW-0472">Membrane</keyword>
<dbReference type="EMBL" id="JAGGKX010000029">
    <property type="protein sequence ID" value="MBP1971576.1"/>
    <property type="molecule type" value="Genomic_DNA"/>
</dbReference>
<feature type="transmembrane region" description="Helical" evidence="2">
    <location>
        <begin position="364"/>
        <end position="397"/>
    </location>
</feature>
<dbReference type="Proteomes" id="UP001519345">
    <property type="component" value="Unassembled WGS sequence"/>
</dbReference>
<keyword evidence="1" id="KW-1188">Viral release from host cell</keyword>
<gene>
    <name evidence="4" type="ORF">J2Z83_003727</name>
</gene>
<dbReference type="InterPro" id="IPR016024">
    <property type="entry name" value="ARM-type_fold"/>
</dbReference>
<dbReference type="PANTHER" id="PTHR37813">
    <property type="entry name" value="FELS-2 PROPHAGE PROTEIN"/>
    <property type="match status" value="1"/>
</dbReference>
<evidence type="ECO:0000256" key="1">
    <source>
        <dbReference type="ARBA" id="ARBA00022612"/>
    </source>
</evidence>
<protein>
    <submittedName>
        <fullName evidence="4">TP901 family phage tail tape measure protein</fullName>
    </submittedName>
</protein>
<keyword evidence="2" id="KW-0812">Transmembrane</keyword>
<feature type="domain" description="Phage tail tape measure protein" evidence="3">
    <location>
        <begin position="94"/>
        <end position="267"/>
    </location>
</feature>
<evidence type="ECO:0000259" key="3">
    <source>
        <dbReference type="Pfam" id="PF10145"/>
    </source>
</evidence>
<organism evidence="4 5">
    <name type="scientific">Virgibacillus natechei</name>
    <dbReference type="NCBI Taxonomy" id="1216297"/>
    <lineage>
        <taxon>Bacteria</taxon>
        <taxon>Bacillati</taxon>
        <taxon>Bacillota</taxon>
        <taxon>Bacilli</taxon>
        <taxon>Bacillales</taxon>
        <taxon>Bacillaceae</taxon>
        <taxon>Virgibacillus</taxon>
    </lineage>
</organism>
<name>A0ABS4IMC5_9BACI</name>
<proteinExistence type="predicted"/>
<keyword evidence="5" id="KW-1185">Reference proteome</keyword>
<accession>A0ABS4IMC5</accession>
<dbReference type="InterPro" id="IPR010090">
    <property type="entry name" value="Phage_tape_meas"/>
</dbReference>
<comment type="caution">
    <text evidence="4">The sequence shown here is derived from an EMBL/GenBank/DDBJ whole genome shotgun (WGS) entry which is preliminary data.</text>
</comment>
<dbReference type="SUPFAM" id="SSF48371">
    <property type="entry name" value="ARM repeat"/>
    <property type="match status" value="1"/>
</dbReference>
<dbReference type="Gene3D" id="1.20.120.20">
    <property type="entry name" value="Apolipoprotein"/>
    <property type="match status" value="2"/>
</dbReference>
<evidence type="ECO:0000256" key="2">
    <source>
        <dbReference type="SAM" id="Phobius"/>
    </source>
</evidence>
<feature type="transmembrane region" description="Helical" evidence="2">
    <location>
        <begin position="409"/>
        <end position="428"/>
    </location>
</feature>
<dbReference type="PANTHER" id="PTHR37813:SF1">
    <property type="entry name" value="FELS-2 PROPHAGE PROTEIN"/>
    <property type="match status" value="1"/>
</dbReference>
<dbReference type="Pfam" id="PF10145">
    <property type="entry name" value="PhageMin_Tail"/>
    <property type="match status" value="1"/>
</dbReference>
<sequence>MITISDGSIKIDTKIDQSGIDSGVKTMQSKLNGTASKLKGAGTKMSAAFTAPIVGLGAVAFAAADDMEKAYNNIRAGTGATGDELEELQDSFRDVFKDVPQSADEVSNVMADVNTATGATGDTLKELTTATLDAARAYDINADTLTGNAMEALNRWNIEAEDGVLAMDKLAVVAEDTGTDMDKLAGLISQHKGTLEGYGMSFEESAVFMGEMEKAGFDVNGVVREMRSSMERLAEDGKDPAEAFETLSKEMMEAETQAEATAIAQEVFGSRSADVAGAVRDGTFDIEEMAAGLDDAGGTIEEVGEDTMTMGDKFSQLKNTAQEGLEPLGEILMELAEQAIPPLMDGIELLVEWFRDLSPTAQKLIVVIGGIVAAVGPLLVMLGMMIPAITAVIGIIAKVGAAIMLLANPITWIVAAVAGIVALIIVYWDEIWEVTKTVFTAIGEFFVEVWDQFVELFTTSLEWIKEIWNTAWTWVKETTVTVFNAIADFFSMIWETYVTIITTYIEIVQTVISTVWNFIKDTTETVWNAISNFFSNIWESISNTFTTVTSAISNIISTVWNTISSVTSSVWNAISGAISAIISGISSTISSVFSGIQSVISTIWNTISSITSSIWNGITSTISGIINGISSTVSSVFNTISDTISGVWDTVSNKTSEIWDGIVDAIKGAINGVIGAINGMLNAIGDISIDLPSMPDWVPGDIGGGSISFPSIPNIPSLDVGTNFVAQDGLAMLHAGEAVVPKEYNPAAGGSGDGIKVGNIIIDAKNVKEFNDVVEIVKNFKQTVRKG</sequence>
<reference evidence="4 5" key="1">
    <citation type="submission" date="2021-03" db="EMBL/GenBank/DDBJ databases">
        <title>Genomic Encyclopedia of Type Strains, Phase IV (KMG-IV): sequencing the most valuable type-strain genomes for metagenomic binning, comparative biology and taxonomic classification.</title>
        <authorList>
            <person name="Goeker M."/>
        </authorList>
    </citation>
    <scope>NUCLEOTIDE SEQUENCE [LARGE SCALE GENOMIC DNA]</scope>
    <source>
        <strain evidence="4 5">DSM 25609</strain>
    </source>
</reference>
<evidence type="ECO:0000313" key="4">
    <source>
        <dbReference type="EMBL" id="MBP1971576.1"/>
    </source>
</evidence>